<dbReference type="InterPro" id="IPR005475">
    <property type="entry name" value="Transketolase-like_Pyr-bd"/>
</dbReference>
<evidence type="ECO:0000259" key="5">
    <source>
        <dbReference type="SMART" id="SM00861"/>
    </source>
</evidence>
<dbReference type="GO" id="GO:0004739">
    <property type="term" value="F:pyruvate dehydrogenase (acetyl-transferring) activity"/>
    <property type="evidence" value="ECO:0007669"/>
    <property type="project" value="UniProtKB-UniRule"/>
</dbReference>
<comment type="function">
    <text evidence="4">The pyruvate dehydrogenase complex catalyzes the overall conversion of pyruvate to acetyl-CoA and CO2.</text>
</comment>
<keyword evidence="4 7" id="KW-0670">Pyruvate</keyword>
<reference evidence="7" key="1">
    <citation type="submission" date="2017-01" db="EMBL/GenBank/DDBJ databases">
        <title>An insight into the sialome and mialome of the horn fly, Haematobia irritans.</title>
        <authorList>
            <person name="Breijo M."/>
            <person name="Boiani M."/>
            <person name="Ures X."/>
            <person name="Rocha S."/>
            <person name="Sequeira M."/>
            <person name="Ribeiro J.M."/>
        </authorList>
    </citation>
    <scope>NUCLEOTIDE SEQUENCE</scope>
</reference>
<dbReference type="SMART" id="SM01155">
    <property type="entry name" value="DUF1713"/>
    <property type="match status" value="1"/>
</dbReference>
<evidence type="ECO:0000256" key="4">
    <source>
        <dbReference type="RuleBase" id="RU364074"/>
    </source>
</evidence>
<dbReference type="SMART" id="SM00861">
    <property type="entry name" value="Transket_pyr"/>
    <property type="match status" value="1"/>
</dbReference>
<dbReference type="EMBL" id="GFDG01002257">
    <property type="protein sequence ID" value="JAV16542.1"/>
    <property type="molecule type" value="Transcribed_RNA"/>
</dbReference>
<evidence type="ECO:0000313" key="7">
    <source>
        <dbReference type="EMBL" id="JAV16542.1"/>
    </source>
</evidence>
<sequence length="310" mass="35414">MMKPMKMIFSSVARRGFATSNRALAAQTMTVRDALNSALDDEMARDERVFILGEEVAQYDGAYKISRGLWKKYGDKRVIDTPITEMGFAGIAVGAAMAGLRPVCEFMTFNFSMQAIDHASLLKSSQMSSSMMGSIMQRHMHTQSGFNRSNLYNTIPIYAVVQPQLNRLPLGDLMPKLPQIGDPTKSKWLDEIGDISNEANEIKAPTDTKIDKMEAARMIVIRRRKMKKHKLKKLRRKMKFEWAKVRQRREMRKEKAFQAKLIAQVKDAEAFNAAKYVADKIQKSKETPLPRHWKGRRLPAFIIKEKLGLK</sequence>
<dbReference type="InterPro" id="IPR029061">
    <property type="entry name" value="THDP-binding"/>
</dbReference>
<comment type="cofactor">
    <cofactor evidence="1 4">
        <name>thiamine diphosphate</name>
        <dbReference type="ChEBI" id="CHEBI:58937"/>
    </cofactor>
</comment>
<evidence type="ECO:0000259" key="6">
    <source>
        <dbReference type="SMART" id="SM01155"/>
    </source>
</evidence>
<keyword evidence="3 4" id="KW-0786">Thiamine pyrophosphate</keyword>
<feature type="domain" description="Ribosomal protein mS38 C-terminal" evidence="6">
    <location>
        <begin position="214"/>
        <end position="247"/>
    </location>
</feature>
<dbReference type="AlphaFoldDB" id="A0A1L8ED17"/>
<feature type="domain" description="Transketolase-like pyrimidine-binding" evidence="5">
    <location>
        <begin position="29"/>
        <end position="176"/>
    </location>
</feature>
<name>A0A1L8ED17_HAEIR</name>
<dbReference type="PANTHER" id="PTHR11624">
    <property type="entry name" value="DEHYDROGENASE RELATED"/>
    <property type="match status" value="1"/>
</dbReference>
<comment type="catalytic activity">
    <reaction evidence="4">
        <text>N(6)-[(R)-lipoyl]-L-lysyl-[protein] + pyruvate + H(+) = N(6)-[(R)-S(8)-acetyldihydrolipoyl]-L-lysyl-[protein] + CO2</text>
        <dbReference type="Rhea" id="RHEA:19189"/>
        <dbReference type="Rhea" id="RHEA-COMP:10474"/>
        <dbReference type="Rhea" id="RHEA-COMP:10478"/>
        <dbReference type="ChEBI" id="CHEBI:15361"/>
        <dbReference type="ChEBI" id="CHEBI:15378"/>
        <dbReference type="ChEBI" id="CHEBI:16526"/>
        <dbReference type="ChEBI" id="CHEBI:83099"/>
        <dbReference type="ChEBI" id="CHEBI:83111"/>
        <dbReference type="EC" id="1.2.4.1"/>
    </reaction>
</comment>
<dbReference type="Pfam" id="PF08213">
    <property type="entry name" value="COX24_C"/>
    <property type="match status" value="1"/>
</dbReference>
<dbReference type="GO" id="GO:0006086">
    <property type="term" value="P:pyruvate decarboxylation to acetyl-CoA"/>
    <property type="evidence" value="ECO:0007669"/>
    <property type="project" value="InterPro"/>
</dbReference>
<evidence type="ECO:0000256" key="2">
    <source>
        <dbReference type="ARBA" id="ARBA00023002"/>
    </source>
</evidence>
<dbReference type="InterPro" id="IPR027110">
    <property type="entry name" value="PDHB_mito-type"/>
</dbReference>
<dbReference type="SUPFAM" id="SSF52518">
    <property type="entry name" value="Thiamin diphosphate-binding fold (THDP-binding)"/>
    <property type="match status" value="1"/>
</dbReference>
<keyword evidence="2 4" id="KW-0560">Oxidoreductase</keyword>
<accession>A0A1L8ED17</accession>
<organism evidence="7">
    <name type="scientific">Haematobia irritans</name>
    <name type="common">Horn fly</name>
    <name type="synonym">Conops irritans</name>
    <dbReference type="NCBI Taxonomy" id="7368"/>
    <lineage>
        <taxon>Eukaryota</taxon>
        <taxon>Metazoa</taxon>
        <taxon>Ecdysozoa</taxon>
        <taxon>Arthropoda</taxon>
        <taxon>Hexapoda</taxon>
        <taxon>Insecta</taxon>
        <taxon>Pterygota</taxon>
        <taxon>Neoptera</taxon>
        <taxon>Endopterygota</taxon>
        <taxon>Diptera</taxon>
        <taxon>Brachycera</taxon>
        <taxon>Muscomorpha</taxon>
        <taxon>Muscoidea</taxon>
        <taxon>Muscidae</taxon>
        <taxon>Haematobia</taxon>
    </lineage>
</organism>
<dbReference type="PANTHER" id="PTHR11624:SF96">
    <property type="entry name" value="PYRUVATE DEHYDROGENASE E1 COMPONENT SUBUNIT BETA, MITOCHONDRIAL"/>
    <property type="match status" value="1"/>
</dbReference>
<dbReference type="InterPro" id="IPR013177">
    <property type="entry name" value="Ribosomal_mS38_C"/>
</dbReference>
<dbReference type="Pfam" id="PF02779">
    <property type="entry name" value="Transket_pyr"/>
    <property type="match status" value="1"/>
</dbReference>
<evidence type="ECO:0000256" key="3">
    <source>
        <dbReference type="ARBA" id="ARBA00023052"/>
    </source>
</evidence>
<protein>
    <recommendedName>
        <fullName evidence="4">Pyruvate dehydrogenase E1 component subunit beta</fullName>
        <ecNumber evidence="4">1.2.4.1</ecNumber>
    </recommendedName>
</protein>
<dbReference type="EC" id="1.2.4.1" evidence="4"/>
<dbReference type="Gene3D" id="3.40.50.970">
    <property type="match status" value="1"/>
</dbReference>
<proteinExistence type="predicted"/>
<evidence type="ECO:0000256" key="1">
    <source>
        <dbReference type="ARBA" id="ARBA00001964"/>
    </source>
</evidence>